<evidence type="ECO:0000313" key="10">
    <source>
        <dbReference type="Proteomes" id="UP000799324"/>
    </source>
</evidence>
<evidence type="ECO:0000256" key="4">
    <source>
        <dbReference type="ARBA" id="ARBA00022980"/>
    </source>
</evidence>
<dbReference type="GO" id="GO:1990904">
    <property type="term" value="C:ribonucleoprotein complex"/>
    <property type="evidence" value="ECO:0007669"/>
    <property type="project" value="UniProtKB-KW"/>
</dbReference>
<dbReference type="InterPro" id="IPR042831">
    <property type="entry name" value="Ribosomal_mL40_fung"/>
</dbReference>
<dbReference type="Pfam" id="PF09812">
    <property type="entry name" value="MRP-L28"/>
    <property type="match status" value="1"/>
</dbReference>
<keyword evidence="5" id="KW-0496">Mitochondrion</keyword>
<evidence type="ECO:0000256" key="7">
    <source>
        <dbReference type="ARBA" id="ARBA00035192"/>
    </source>
</evidence>
<name>A0A6A6TFG0_9PLEO</name>
<accession>A0A6A6TFG0</accession>
<dbReference type="AlphaFoldDB" id="A0A6A6TFG0"/>
<evidence type="ECO:0000256" key="1">
    <source>
        <dbReference type="ARBA" id="ARBA00004173"/>
    </source>
</evidence>
<evidence type="ECO:0000313" key="9">
    <source>
        <dbReference type="EMBL" id="KAF2657997.1"/>
    </source>
</evidence>
<gene>
    <name evidence="9" type="ORF">K491DRAFT_690550</name>
</gene>
<evidence type="ECO:0000256" key="8">
    <source>
        <dbReference type="SAM" id="MobiDB-lite"/>
    </source>
</evidence>
<evidence type="ECO:0000256" key="2">
    <source>
        <dbReference type="ARBA" id="ARBA00009360"/>
    </source>
</evidence>
<dbReference type="EMBL" id="MU004319">
    <property type="protein sequence ID" value="KAF2657997.1"/>
    <property type="molecule type" value="Genomic_DNA"/>
</dbReference>
<evidence type="ECO:0000256" key="5">
    <source>
        <dbReference type="ARBA" id="ARBA00023128"/>
    </source>
</evidence>
<dbReference type="GO" id="GO:0005739">
    <property type="term" value="C:mitochondrion"/>
    <property type="evidence" value="ECO:0007669"/>
    <property type="project" value="UniProtKB-SubCell"/>
</dbReference>
<evidence type="ECO:0000256" key="6">
    <source>
        <dbReference type="ARBA" id="ARBA00023274"/>
    </source>
</evidence>
<dbReference type="PANTHER" id="PTHR39150">
    <property type="entry name" value="54S RIBOSOMAL PROTEIN L28, MITOCHONDRIAL"/>
    <property type="match status" value="1"/>
</dbReference>
<dbReference type="OrthoDB" id="2098203at2759"/>
<comment type="similarity">
    <text evidence="2">Belongs to the mitochondrion-specific ribosomal protein mL40 family.</text>
</comment>
<protein>
    <recommendedName>
        <fullName evidence="7">Large ribosomal subunit protein mL40</fullName>
    </recommendedName>
</protein>
<dbReference type="GO" id="GO:0005840">
    <property type="term" value="C:ribosome"/>
    <property type="evidence" value="ECO:0007669"/>
    <property type="project" value="UniProtKB-KW"/>
</dbReference>
<organism evidence="9 10">
    <name type="scientific">Lophiostoma macrostomum CBS 122681</name>
    <dbReference type="NCBI Taxonomy" id="1314788"/>
    <lineage>
        <taxon>Eukaryota</taxon>
        <taxon>Fungi</taxon>
        <taxon>Dikarya</taxon>
        <taxon>Ascomycota</taxon>
        <taxon>Pezizomycotina</taxon>
        <taxon>Dothideomycetes</taxon>
        <taxon>Pleosporomycetidae</taxon>
        <taxon>Pleosporales</taxon>
        <taxon>Lophiostomataceae</taxon>
        <taxon>Lophiostoma</taxon>
    </lineage>
</organism>
<reference evidence="9" key="1">
    <citation type="journal article" date="2020" name="Stud. Mycol.">
        <title>101 Dothideomycetes genomes: a test case for predicting lifestyles and emergence of pathogens.</title>
        <authorList>
            <person name="Haridas S."/>
            <person name="Albert R."/>
            <person name="Binder M."/>
            <person name="Bloem J."/>
            <person name="Labutti K."/>
            <person name="Salamov A."/>
            <person name="Andreopoulos B."/>
            <person name="Baker S."/>
            <person name="Barry K."/>
            <person name="Bills G."/>
            <person name="Bluhm B."/>
            <person name="Cannon C."/>
            <person name="Castanera R."/>
            <person name="Culley D."/>
            <person name="Daum C."/>
            <person name="Ezra D."/>
            <person name="Gonzalez J."/>
            <person name="Henrissat B."/>
            <person name="Kuo A."/>
            <person name="Liang C."/>
            <person name="Lipzen A."/>
            <person name="Lutzoni F."/>
            <person name="Magnuson J."/>
            <person name="Mondo S."/>
            <person name="Nolan M."/>
            <person name="Ohm R."/>
            <person name="Pangilinan J."/>
            <person name="Park H.-J."/>
            <person name="Ramirez L."/>
            <person name="Alfaro M."/>
            <person name="Sun H."/>
            <person name="Tritt A."/>
            <person name="Yoshinaga Y."/>
            <person name="Zwiers L.-H."/>
            <person name="Turgeon B."/>
            <person name="Goodwin S."/>
            <person name="Spatafora J."/>
            <person name="Crous P."/>
            <person name="Grigoriev I."/>
        </authorList>
    </citation>
    <scope>NUCLEOTIDE SEQUENCE</scope>
    <source>
        <strain evidence="9">CBS 122681</strain>
    </source>
</reference>
<keyword evidence="10" id="KW-1185">Reference proteome</keyword>
<keyword evidence="3" id="KW-0809">Transit peptide</keyword>
<keyword evidence="4" id="KW-0689">Ribosomal protein</keyword>
<comment type="subcellular location">
    <subcellularLocation>
        <location evidence="1">Mitochondrion</location>
    </subcellularLocation>
</comment>
<dbReference type="Gene3D" id="6.10.250.3440">
    <property type="match status" value="1"/>
</dbReference>
<sequence>MNGSAFRSAWRPLKSSTFRTPTALQHPAQPHPRTTPASACTSPFSSTAHLQKRKKGANTTDPRITAIRYHLNHPLTPRPLHFSRTRYLRHWTIHRAWQLFQRKQREAHERHLEAQYNSMRDACEHLRLLDENGLRASEAEAGGRGADAGTLGTRGKEVGRLYRGAMNKRGVWGSVPIEYARGQVDFPGREGWNHGWTR</sequence>
<dbReference type="InterPro" id="IPR019192">
    <property type="entry name" value="Ribosomal_mL40"/>
</dbReference>
<keyword evidence="6" id="KW-0687">Ribonucleoprotein</keyword>
<feature type="compositionally biased region" description="Polar residues" evidence="8">
    <location>
        <begin position="35"/>
        <end position="49"/>
    </location>
</feature>
<evidence type="ECO:0000256" key="3">
    <source>
        <dbReference type="ARBA" id="ARBA00022946"/>
    </source>
</evidence>
<dbReference type="GO" id="GO:0032543">
    <property type="term" value="P:mitochondrial translation"/>
    <property type="evidence" value="ECO:0007669"/>
    <property type="project" value="InterPro"/>
</dbReference>
<dbReference type="Proteomes" id="UP000799324">
    <property type="component" value="Unassembled WGS sequence"/>
</dbReference>
<feature type="region of interest" description="Disordered" evidence="8">
    <location>
        <begin position="17"/>
        <end position="62"/>
    </location>
</feature>
<dbReference type="PANTHER" id="PTHR39150:SF1">
    <property type="entry name" value="LARGE RIBOSOMAL SUBUNIT PROTEIN ML40"/>
    <property type="match status" value="1"/>
</dbReference>
<proteinExistence type="inferred from homology"/>
<dbReference type="GO" id="GO:0003735">
    <property type="term" value="F:structural constituent of ribosome"/>
    <property type="evidence" value="ECO:0007669"/>
    <property type="project" value="InterPro"/>
</dbReference>